<dbReference type="SUPFAM" id="SSF51556">
    <property type="entry name" value="Metallo-dependent hydrolases"/>
    <property type="match status" value="1"/>
</dbReference>
<reference evidence="5" key="1">
    <citation type="submission" date="2021-02" db="EMBL/GenBank/DDBJ databases">
        <title>Leucobacter sp. CX169.</title>
        <authorList>
            <person name="Cheng Y."/>
        </authorList>
    </citation>
    <scope>NUCLEOTIDE SEQUENCE [LARGE SCALE GENOMIC DNA]</scope>
    <source>
        <strain evidence="5">JY899</strain>
    </source>
</reference>
<comment type="caution">
    <text evidence="4">The sequence shown here is derived from an EMBL/GenBank/DDBJ whole genome shotgun (WGS) entry which is preliminary data.</text>
</comment>
<dbReference type="PANTHER" id="PTHR11113">
    <property type="entry name" value="N-ACETYLGLUCOSAMINE-6-PHOSPHATE DEACETYLASE"/>
    <property type="match status" value="1"/>
</dbReference>
<evidence type="ECO:0000313" key="4">
    <source>
        <dbReference type="EMBL" id="MBM9433507.1"/>
    </source>
</evidence>
<name>A0ABS2TGP3_9ACTO</name>
<feature type="domain" description="Amidohydrolase-related" evidence="3">
    <location>
        <begin position="40"/>
        <end position="365"/>
    </location>
</feature>
<organism evidence="4 5">
    <name type="scientific">Flaviflexus equikiangi</name>
    <dbReference type="NCBI Taxonomy" id="2758573"/>
    <lineage>
        <taxon>Bacteria</taxon>
        <taxon>Bacillati</taxon>
        <taxon>Actinomycetota</taxon>
        <taxon>Actinomycetes</taxon>
        <taxon>Actinomycetales</taxon>
        <taxon>Actinomycetaceae</taxon>
        <taxon>Flaviflexus</taxon>
    </lineage>
</organism>
<dbReference type="Gene3D" id="3.20.20.140">
    <property type="entry name" value="Metal-dependent hydrolases"/>
    <property type="match status" value="1"/>
</dbReference>
<accession>A0ABS2TGP3</accession>
<evidence type="ECO:0000313" key="5">
    <source>
        <dbReference type="Proteomes" id="UP000705983"/>
    </source>
</evidence>
<keyword evidence="5" id="KW-1185">Reference proteome</keyword>
<proteinExistence type="inferred from homology"/>
<keyword evidence="2" id="KW-0378">Hydrolase</keyword>
<dbReference type="InterPro" id="IPR032466">
    <property type="entry name" value="Metal_Hydrolase"/>
</dbReference>
<comment type="similarity">
    <text evidence="1">Belongs to the metallo-dependent hydrolases superfamily. NagA family.</text>
</comment>
<evidence type="ECO:0000259" key="3">
    <source>
        <dbReference type="Pfam" id="PF01979"/>
    </source>
</evidence>
<dbReference type="RefSeq" id="WP_182170939.1">
    <property type="nucleotide sequence ID" value="NZ_CP059676.1"/>
</dbReference>
<protein>
    <submittedName>
        <fullName evidence="4">Amidohydrolase family protein</fullName>
    </submittedName>
</protein>
<dbReference type="PANTHER" id="PTHR11113:SF14">
    <property type="entry name" value="N-ACETYLGLUCOSAMINE-6-PHOSPHATE DEACETYLASE"/>
    <property type="match status" value="1"/>
</dbReference>
<dbReference type="Proteomes" id="UP000705983">
    <property type="component" value="Unassembled WGS sequence"/>
</dbReference>
<dbReference type="EMBL" id="JAFFJS010000004">
    <property type="protein sequence ID" value="MBM9433507.1"/>
    <property type="molecule type" value="Genomic_DNA"/>
</dbReference>
<evidence type="ECO:0000256" key="2">
    <source>
        <dbReference type="ARBA" id="ARBA00022801"/>
    </source>
</evidence>
<gene>
    <name evidence="4" type="ORF">JVW63_07345</name>
</gene>
<dbReference type="Pfam" id="PF01979">
    <property type="entry name" value="Amidohydro_1"/>
    <property type="match status" value="1"/>
</dbReference>
<dbReference type="InterPro" id="IPR006680">
    <property type="entry name" value="Amidohydro-rel"/>
</dbReference>
<evidence type="ECO:0000256" key="1">
    <source>
        <dbReference type="ARBA" id="ARBA00010716"/>
    </source>
</evidence>
<sequence>MHIDATVLDAAGNIIGSGIVLDHGTVSEILPPNADSGAPFLFPGFVDIHCHGGGGASFPDDQDQDLIDQAAAVHHNAGTTHLVASLVSSGNPLPAITALREACVRGTLVGIHLEGPFISPHKAGAQDPAAIRPIDLDELRSWLEEGQGWIKTMTLAPECDNSVEAAEMLLDYGAVPSWGHTNASGEETKNVLAMASERAAGRHPAQTATHLFNAMPPLHHRYPGPVRELIAAAKRGDAVVELVGDGVHVDTDLVIDVLTYVDDEVAPGGALVTDAIAGAGMPDGEYVLGGLDVTITGGTAYLTGTDTIAGGTSTIGMQVALLLSRGIDPSVVARAACLAPARAIAIDPPASPTVGQPLTAVLVDGKQLRVWRDGNPVGNV</sequence>